<gene>
    <name evidence="7" type="ORF">C7378_1860</name>
</gene>
<keyword evidence="5 6" id="KW-0472">Membrane</keyword>
<feature type="transmembrane region" description="Helical" evidence="6">
    <location>
        <begin position="195"/>
        <end position="223"/>
    </location>
</feature>
<feature type="transmembrane region" description="Helical" evidence="6">
    <location>
        <begin position="243"/>
        <end position="265"/>
    </location>
</feature>
<feature type="transmembrane region" description="Helical" evidence="6">
    <location>
        <begin position="84"/>
        <end position="106"/>
    </location>
</feature>
<dbReference type="OrthoDB" id="9808789at2"/>
<comment type="subcellular location">
    <subcellularLocation>
        <location evidence="1">Cell membrane</location>
        <topology evidence="1">Multi-pass membrane protein</topology>
    </subcellularLocation>
</comment>
<feature type="transmembrane region" description="Helical" evidence="6">
    <location>
        <begin position="15"/>
        <end position="33"/>
    </location>
</feature>
<dbReference type="RefSeq" id="WP_131995000.1">
    <property type="nucleotide sequence ID" value="NZ_SMGK01000002.1"/>
</dbReference>
<evidence type="ECO:0000256" key="3">
    <source>
        <dbReference type="ARBA" id="ARBA00022692"/>
    </source>
</evidence>
<keyword evidence="4 6" id="KW-1133">Transmembrane helix</keyword>
<evidence type="ECO:0000256" key="1">
    <source>
        <dbReference type="ARBA" id="ARBA00004651"/>
    </source>
</evidence>
<accession>A0A4R1L7P3</accession>
<sequence length="285" mass="32222">MLFEPPAAIELWDTPPVATAALVLAGVVYWRGWRRIRRTRPSLFPDWRLGCFLAGLFALLLALASPLDTLDDKLLTMHMMQHLVFMSVAPPLLLLGAPVVPMLRGLPRPVIRRVIGPIFRWRIVHALQKLFSSLAFAWLAMNLFYLGWHVPAAYELALRSENWHDVEHACFFFTSLLFWWPIIQPWPSRFRGSRWVLLPYLLGADLVNTALSAFLCFSARLLYPSYANGPQVFGMSPMNDQVAAGALMWVLGSMIFLAPIMLITLQMLSPRRQSPATGSPLKALL</sequence>
<dbReference type="InterPro" id="IPR019108">
    <property type="entry name" value="Caa3_assmbl_CtaG-rel"/>
</dbReference>
<feature type="transmembrane region" description="Helical" evidence="6">
    <location>
        <begin position="127"/>
        <end position="146"/>
    </location>
</feature>
<name>A0A4R1L7P3_9BACT</name>
<feature type="transmembrane region" description="Helical" evidence="6">
    <location>
        <begin position="166"/>
        <end position="183"/>
    </location>
</feature>
<dbReference type="Proteomes" id="UP000295210">
    <property type="component" value="Unassembled WGS sequence"/>
</dbReference>
<feature type="transmembrane region" description="Helical" evidence="6">
    <location>
        <begin position="45"/>
        <end position="64"/>
    </location>
</feature>
<dbReference type="Pfam" id="PF09678">
    <property type="entry name" value="Caa3_CtaG"/>
    <property type="match status" value="1"/>
</dbReference>
<evidence type="ECO:0000256" key="5">
    <source>
        <dbReference type="ARBA" id="ARBA00023136"/>
    </source>
</evidence>
<proteinExistence type="predicted"/>
<comment type="caution">
    <text evidence="7">The sequence shown here is derived from an EMBL/GenBank/DDBJ whole genome shotgun (WGS) entry which is preliminary data.</text>
</comment>
<evidence type="ECO:0000256" key="2">
    <source>
        <dbReference type="ARBA" id="ARBA00022475"/>
    </source>
</evidence>
<reference evidence="7 8" key="1">
    <citation type="submission" date="2019-03" db="EMBL/GenBank/DDBJ databases">
        <title>Genomic Encyclopedia of Type Strains, Phase IV (KMG-IV): sequencing the most valuable type-strain genomes for metagenomic binning, comparative biology and taxonomic classification.</title>
        <authorList>
            <person name="Goeker M."/>
        </authorList>
    </citation>
    <scope>NUCLEOTIDE SEQUENCE [LARGE SCALE GENOMIC DNA]</scope>
    <source>
        <strain evidence="7 8">DSM 103428</strain>
    </source>
</reference>
<evidence type="ECO:0000256" key="4">
    <source>
        <dbReference type="ARBA" id="ARBA00022989"/>
    </source>
</evidence>
<evidence type="ECO:0000313" key="7">
    <source>
        <dbReference type="EMBL" id="TCK74238.1"/>
    </source>
</evidence>
<evidence type="ECO:0000256" key="6">
    <source>
        <dbReference type="SAM" id="Phobius"/>
    </source>
</evidence>
<keyword evidence="3 6" id="KW-0812">Transmembrane</keyword>
<dbReference type="GO" id="GO:0005886">
    <property type="term" value="C:plasma membrane"/>
    <property type="evidence" value="ECO:0007669"/>
    <property type="project" value="UniProtKB-SubCell"/>
</dbReference>
<protein>
    <submittedName>
        <fullName evidence="7">Cytochrome c oxidase assembly factor CtaG</fullName>
    </submittedName>
</protein>
<keyword evidence="2" id="KW-1003">Cell membrane</keyword>
<organism evidence="7 8">
    <name type="scientific">Acidipila rosea</name>
    <dbReference type="NCBI Taxonomy" id="768535"/>
    <lineage>
        <taxon>Bacteria</taxon>
        <taxon>Pseudomonadati</taxon>
        <taxon>Acidobacteriota</taxon>
        <taxon>Terriglobia</taxon>
        <taxon>Terriglobales</taxon>
        <taxon>Acidobacteriaceae</taxon>
        <taxon>Acidipila</taxon>
    </lineage>
</organism>
<evidence type="ECO:0000313" key="8">
    <source>
        <dbReference type="Proteomes" id="UP000295210"/>
    </source>
</evidence>
<dbReference type="AlphaFoldDB" id="A0A4R1L7P3"/>
<dbReference type="EMBL" id="SMGK01000002">
    <property type="protein sequence ID" value="TCK74238.1"/>
    <property type="molecule type" value="Genomic_DNA"/>
</dbReference>
<keyword evidence="8" id="KW-1185">Reference proteome</keyword>